<comment type="caution">
    <text evidence="2">The sequence shown here is derived from an EMBL/GenBank/DDBJ whole genome shotgun (WGS) entry which is preliminary data.</text>
</comment>
<evidence type="ECO:0000256" key="1">
    <source>
        <dbReference type="SAM" id="SignalP"/>
    </source>
</evidence>
<dbReference type="AlphaFoldDB" id="A0A2V0P9L4"/>
<sequence>MAARHLVLVAALLFASAAFAAAVPAVPITIVWDNRAGEIVKQERETRKNMANILCGRIRQEDVVLPQQGTTQLKDESNPLDSKTTAQYFCKAADGRRETATRIFAACSERARQNEFKDEMEDDTDFPELEVETIQCSPSFVDVA</sequence>
<dbReference type="Proteomes" id="UP000247498">
    <property type="component" value="Unassembled WGS sequence"/>
</dbReference>
<organism evidence="2 3">
    <name type="scientific">Raphidocelis subcapitata</name>
    <dbReference type="NCBI Taxonomy" id="307507"/>
    <lineage>
        <taxon>Eukaryota</taxon>
        <taxon>Viridiplantae</taxon>
        <taxon>Chlorophyta</taxon>
        <taxon>core chlorophytes</taxon>
        <taxon>Chlorophyceae</taxon>
        <taxon>CS clade</taxon>
        <taxon>Sphaeropleales</taxon>
        <taxon>Selenastraceae</taxon>
        <taxon>Raphidocelis</taxon>
    </lineage>
</organism>
<evidence type="ECO:0000313" key="2">
    <source>
        <dbReference type="EMBL" id="GBF93785.1"/>
    </source>
</evidence>
<keyword evidence="3" id="KW-1185">Reference proteome</keyword>
<accession>A0A2V0P9L4</accession>
<dbReference type="InParanoid" id="A0A2V0P9L4"/>
<name>A0A2V0P9L4_9CHLO</name>
<reference evidence="2 3" key="1">
    <citation type="journal article" date="2018" name="Sci. Rep.">
        <title>Raphidocelis subcapitata (=Pseudokirchneriella subcapitata) provides an insight into genome evolution and environmental adaptations in the Sphaeropleales.</title>
        <authorList>
            <person name="Suzuki S."/>
            <person name="Yamaguchi H."/>
            <person name="Nakajima N."/>
            <person name="Kawachi M."/>
        </authorList>
    </citation>
    <scope>NUCLEOTIDE SEQUENCE [LARGE SCALE GENOMIC DNA]</scope>
    <source>
        <strain evidence="2 3">NIES-35</strain>
    </source>
</reference>
<protein>
    <submittedName>
        <fullName evidence="2">Uncharacterized protein</fullName>
    </submittedName>
</protein>
<feature type="signal peptide" evidence="1">
    <location>
        <begin position="1"/>
        <end position="22"/>
    </location>
</feature>
<gene>
    <name evidence="2" type="ORF">Rsub_06117</name>
</gene>
<dbReference type="OrthoDB" id="539775at2759"/>
<evidence type="ECO:0000313" key="3">
    <source>
        <dbReference type="Proteomes" id="UP000247498"/>
    </source>
</evidence>
<keyword evidence="1" id="KW-0732">Signal</keyword>
<proteinExistence type="predicted"/>
<dbReference type="EMBL" id="BDRX01000044">
    <property type="protein sequence ID" value="GBF93785.1"/>
    <property type="molecule type" value="Genomic_DNA"/>
</dbReference>
<feature type="chain" id="PRO_5015966238" evidence="1">
    <location>
        <begin position="23"/>
        <end position="144"/>
    </location>
</feature>